<keyword evidence="11" id="KW-0808">Transferase</keyword>
<evidence type="ECO:0000259" key="36">
    <source>
        <dbReference type="PROSITE" id="PS50805"/>
    </source>
</evidence>
<dbReference type="Pfam" id="PF14792">
    <property type="entry name" value="DNA_pol_B_palm"/>
    <property type="match status" value="1"/>
</dbReference>
<dbReference type="InterPro" id="IPR006612">
    <property type="entry name" value="THAP_Znf"/>
</dbReference>
<dbReference type="SUPFAM" id="SSF109640">
    <property type="entry name" value="KRAB domain (Kruppel-associated box)"/>
    <property type="match status" value="1"/>
</dbReference>
<evidence type="ECO:0000256" key="19">
    <source>
        <dbReference type="ARBA" id="ARBA00022843"/>
    </source>
</evidence>
<comment type="catalytic activity">
    <reaction evidence="28">
        <text>2'-deoxyribonucleotide-(2'-deoxyribose 5'-phosphate)-2'-deoxyribonucleotide-DNA = a 3'-end 2'-deoxyribonucleotide-(2,3-dehydro-2,3-deoxyribose 5'-phosphate)-DNA + a 5'-end 5'-phospho-2'-deoxyribonucleoside-DNA + H(+)</text>
        <dbReference type="Rhea" id="RHEA:66592"/>
        <dbReference type="Rhea" id="RHEA-COMP:13180"/>
        <dbReference type="Rhea" id="RHEA-COMP:16897"/>
        <dbReference type="Rhea" id="RHEA-COMP:17067"/>
        <dbReference type="ChEBI" id="CHEBI:15378"/>
        <dbReference type="ChEBI" id="CHEBI:136412"/>
        <dbReference type="ChEBI" id="CHEBI:157695"/>
        <dbReference type="ChEBI" id="CHEBI:167181"/>
        <dbReference type="EC" id="4.2.99.18"/>
    </reaction>
</comment>
<dbReference type="InterPro" id="IPR022312">
    <property type="entry name" value="DNA_pol_X"/>
</dbReference>
<dbReference type="GO" id="GO:0140078">
    <property type="term" value="F:class I DNA-(apurinic or apyrimidinic site) endonuclease activity"/>
    <property type="evidence" value="ECO:0007669"/>
    <property type="project" value="UniProtKB-EC"/>
</dbReference>
<dbReference type="Pfam" id="PF14716">
    <property type="entry name" value="HHH_8"/>
    <property type="match status" value="1"/>
</dbReference>
<evidence type="ECO:0000256" key="5">
    <source>
        <dbReference type="ARBA" id="ARBA00012417"/>
    </source>
</evidence>
<dbReference type="OrthoDB" id="205514at2759"/>
<keyword evidence="17" id="KW-0862">Zinc</keyword>
<feature type="transmembrane region" description="Helical" evidence="35">
    <location>
        <begin position="42"/>
        <end position="61"/>
    </location>
</feature>
<keyword evidence="21" id="KW-0915">Sodium</keyword>
<evidence type="ECO:0000256" key="7">
    <source>
        <dbReference type="ARBA" id="ARBA00020020"/>
    </source>
</evidence>
<dbReference type="AlphaFoldDB" id="A0A8C5WKZ1"/>
<dbReference type="InterPro" id="IPR038441">
    <property type="entry name" value="THAP_Znf_sf"/>
</dbReference>
<keyword evidence="8" id="KW-0488">Methylation</keyword>
<dbReference type="SUPFAM" id="SSF47802">
    <property type="entry name" value="DNA polymerase beta, N-terminal domain-like"/>
    <property type="match status" value="1"/>
</dbReference>
<keyword evidence="13" id="KW-0235">DNA replication</keyword>
<accession>A0A8C5WKZ1</accession>
<keyword evidence="25" id="KW-0539">Nucleus</keyword>
<feature type="domain" description="KRAB-related" evidence="37">
    <location>
        <begin position="457"/>
        <end position="521"/>
    </location>
</feature>
<evidence type="ECO:0000256" key="24">
    <source>
        <dbReference type="ARBA" id="ARBA00023239"/>
    </source>
</evidence>
<evidence type="ECO:0000256" key="34">
    <source>
        <dbReference type="SAM" id="MobiDB-lite"/>
    </source>
</evidence>
<evidence type="ECO:0000256" key="18">
    <source>
        <dbReference type="ARBA" id="ARBA00022842"/>
    </source>
</evidence>
<sequence>MLGTTSGFRLTACSLDWFMVSACSFTAQPELQDESSRHPHPLVIGNSCCVFALFCCVILLIRARMPRCFVKSCPCSGQALPTDISLHSFPRDRERIRRWLEQLNIQSHDFEYLFEKISASRKGNFRICSCHFKSDDFENNGSMKVLKKDAYPTQNLEDISNLAQTLSYFTYTAHAEHNYHKRQRVEEELSHSSSDHAESLTPSTSLAIENISTSEADCSAVKHVTECDLEETPYIECILEKTSTSISSVPEESLFMAVSHTHTGKKKPCKSIKHGSQLPSKRKIGKIHRGIQCKIKSKFINKKLQVEIRKSTVSVGVQCSLADLPALTQFTIAESVYDQFPPFSTFTLDILHSSFLEEHSALHISSPHKMQEDPSSQQIIGPIPHVHDDIVGPVEVFLDLDISVTPQKKSDKDRSYRPSHAEELFNFEQIQDEEYIVNKDDPELSSVNLPVSEIKSRFPITFDDVAVYFSEEEWDSLEVNQRLLYVNVMLDNYNALLYLGCIHETPDVIVRMKLRQGPYNFLEHKELANYERNVNRAIHKYNAYRKAASVISKYPTKIKSGTEAKKLDGVGAKIAEKIDEFLATGKLRKLEKIRQDDTSSSINFLTRVSGIGPAAARKLVDEGIKNLEDLRSNEHKLNHHQKIGLKYFEDFEMRIPRSEMMQMQEIVLNDVNELDADFIATVCGSFRRGAESSGDMDILLTHPHFTSQTSKQPHLLHKVVQSLEDCGFITDTLVKGDTKFMGVCQLPSDGDKVFPFRRIDIRLIPKDQYFCGVLYFTGSDIFNKNMRGHALEQGFTLNEYTLRPLGVTGIAGEALPIDSEKDIFDYIQYKYREPKERSE</sequence>
<dbReference type="SMART" id="SM00278">
    <property type="entry name" value="HhH1"/>
    <property type="match status" value="2"/>
</dbReference>
<dbReference type="InterPro" id="IPR003655">
    <property type="entry name" value="aKRAB"/>
</dbReference>
<comment type="subcellular location">
    <subcellularLocation>
        <location evidence="3">Cytoplasm</location>
    </subcellularLocation>
    <subcellularLocation>
        <location evidence="2">Nucleus</location>
    </subcellularLocation>
</comment>
<dbReference type="InterPro" id="IPR027421">
    <property type="entry name" value="DNA_pol_lamdba_lyase_dom_sf"/>
</dbReference>
<evidence type="ECO:0000256" key="4">
    <source>
        <dbReference type="ARBA" id="ARBA00008323"/>
    </source>
</evidence>
<gene>
    <name evidence="39" type="primary">POLB</name>
</gene>
<evidence type="ECO:0000256" key="10">
    <source>
        <dbReference type="ARBA" id="ARBA00022634"/>
    </source>
</evidence>
<keyword evidence="24" id="KW-0456">Lyase</keyword>
<keyword evidence="35" id="KW-0812">Transmembrane</keyword>
<evidence type="ECO:0000256" key="13">
    <source>
        <dbReference type="ARBA" id="ARBA00022705"/>
    </source>
</evidence>
<dbReference type="InterPro" id="IPR036051">
    <property type="entry name" value="KRAB_dom_sf"/>
</dbReference>
<evidence type="ECO:0000256" key="26">
    <source>
        <dbReference type="ARBA" id="ARBA00035717"/>
    </source>
</evidence>
<dbReference type="InterPro" id="IPR028207">
    <property type="entry name" value="DNA_pol_B_palm_palm"/>
</dbReference>
<evidence type="ECO:0000256" key="27">
    <source>
        <dbReference type="ARBA" id="ARBA00035726"/>
    </source>
</evidence>
<comment type="catalytic activity">
    <reaction evidence="31">
        <text>DNA(n) + a 2'-deoxyribonucleoside 5'-triphosphate = DNA(n+1) + diphosphate</text>
        <dbReference type="Rhea" id="RHEA:22508"/>
        <dbReference type="Rhea" id="RHEA-COMP:17339"/>
        <dbReference type="Rhea" id="RHEA-COMP:17340"/>
        <dbReference type="ChEBI" id="CHEBI:33019"/>
        <dbReference type="ChEBI" id="CHEBI:61560"/>
        <dbReference type="ChEBI" id="CHEBI:173112"/>
        <dbReference type="EC" id="2.7.7.7"/>
    </reaction>
</comment>
<keyword evidence="9" id="KW-0963">Cytoplasm</keyword>
<dbReference type="SMART" id="SM00980">
    <property type="entry name" value="THAP"/>
    <property type="match status" value="1"/>
</dbReference>
<feature type="compositionally biased region" description="Basic and acidic residues" evidence="34">
    <location>
        <begin position="180"/>
        <end position="198"/>
    </location>
</feature>
<dbReference type="InterPro" id="IPR002008">
    <property type="entry name" value="DNA_pol_X_beta-like"/>
</dbReference>
<keyword evidence="23" id="KW-0234">DNA repair</keyword>
<comment type="cofactor">
    <cofactor evidence="1">
        <name>Mg(2+)</name>
        <dbReference type="ChEBI" id="CHEBI:18420"/>
    </cofactor>
</comment>
<dbReference type="PROSITE" id="PS50806">
    <property type="entry name" value="KRAB_RELATED"/>
    <property type="match status" value="1"/>
</dbReference>
<dbReference type="PANTHER" id="PTHR11276">
    <property type="entry name" value="DNA POLYMERASE TYPE-X FAMILY MEMBER"/>
    <property type="match status" value="1"/>
</dbReference>
<keyword evidence="20" id="KW-0239">DNA-directed DNA polymerase</keyword>
<organism evidence="39 40">
    <name type="scientific">Leptobrachium leishanense</name>
    <name type="common">Leishan spiny toad</name>
    <dbReference type="NCBI Taxonomy" id="445787"/>
    <lineage>
        <taxon>Eukaryota</taxon>
        <taxon>Metazoa</taxon>
        <taxon>Chordata</taxon>
        <taxon>Craniata</taxon>
        <taxon>Vertebrata</taxon>
        <taxon>Euteleostomi</taxon>
        <taxon>Amphibia</taxon>
        <taxon>Batrachia</taxon>
        <taxon>Anura</taxon>
        <taxon>Pelobatoidea</taxon>
        <taxon>Megophryidae</taxon>
        <taxon>Leptobrachium</taxon>
    </lineage>
</organism>
<dbReference type="Gene3D" id="1.10.150.20">
    <property type="entry name" value="5' to 3' exonuclease, C-terminal subdomain"/>
    <property type="match status" value="1"/>
</dbReference>
<dbReference type="Pfam" id="PF01352">
    <property type="entry name" value="KRAB"/>
    <property type="match status" value="1"/>
</dbReference>
<evidence type="ECO:0000256" key="31">
    <source>
        <dbReference type="ARBA" id="ARBA00049244"/>
    </source>
</evidence>
<keyword evidence="12" id="KW-0548">Nucleotidyltransferase</keyword>
<comment type="function">
    <text evidence="30">Repair polymerase that plays a key role in base-excision repair. During this process, the damaged base is excised by specific DNA glycosylases, the DNA backbone is nicked at the abasic site by an apurinic/apyrimidic (AP) endonuclease, and POLB removes 5'-deoxyribose-phosphate from the preincised AP site acting as a 5'-deoxyribose-phosphate lyase (5'-dRP lyase); through its DNA polymerase activity, it adds one nucleotide to the 3' end of the arising single-nucleotide gap. Conducts 'gap-filling' DNA synthesis in a stepwise distributive fashion rather than in a processive fashion as for other DNA polymerases. It is also able to cleave sugar-phosphate bonds 3' to an intact AP site, acting as an AP lyase.</text>
</comment>
<dbReference type="CDD" id="cd07765">
    <property type="entry name" value="KRAB_A-box"/>
    <property type="match status" value="1"/>
</dbReference>
<evidence type="ECO:0000256" key="12">
    <source>
        <dbReference type="ARBA" id="ARBA00022695"/>
    </source>
</evidence>
<dbReference type="Gene3D" id="6.20.210.20">
    <property type="entry name" value="THAP domain"/>
    <property type="match status" value="1"/>
</dbReference>
<dbReference type="PROSITE" id="PS00522">
    <property type="entry name" value="DNA_POLYMERASE_X"/>
    <property type="match status" value="1"/>
</dbReference>
<dbReference type="GO" id="GO:0006284">
    <property type="term" value="P:base-excision repair"/>
    <property type="evidence" value="ECO:0007669"/>
    <property type="project" value="TreeGrafter"/>
</dbReference>
<dbReference type="FunFam" id="3.30.460.10:FF:000021">
    <property type="entry name" value="DNA polymerase beta"/>
    <property type="match status" value="1"/>
</dbReference>
<dbReference type="InterPro" id="IPR001909">
    <property type="entry name" value="KRAB"/>
</dbReference>
<evidence type="ECO:0000256" key="33">
    <source>
        <dbReference type="PROSITE-ProRule" id="PRU00309"/>
    </source>
</evidence>
<dbReference type="FunFam" id="1.10.150.20:FF:000026">
    <property type="entry name" value="DNA polymerase beta"/>
    <property type="match status" value="1"/>
</dbReference>
<evidence type="ECO:0000256" key="17">
    <source>
        <dbReference type="ARBA" id="ARBA00022833"/>
    </source>
</evidence>
<dbReference type="Pfam" id="PF14791">
    <property type="entry name" value="DNA_pol_B_thumb"/>
    <property type="match status" value="1"/>
</dbReference>
<dbReference type="GO" id="GO:0008270">
    <property type="term" value="F:zinc ion binding"/>
    <property type="evidence" value="ECO:0007669"/>
    <property type="project" value="UniProtKB-KW"/>
</dbReference>
<evidence type="ECO:0000256" key="14">
    <source>
        <dbReference type="ARBA" id="ARBA00022723"/>
    </source>
</evidence>
<evidence type="ECO:0000256" key="16">
    <source>
        <dbReference type="ARBA" id="ARBA00022771"/>
    </source>
</evidence>
<dbReference type="InterPro" id="IPR003583">
    <property type="entry name" value="Hlx-hairpin-Hlx_DNA-bd_motif"/>
</dbReference>
<dbReference type="Gene3D" id="3.30.460.10">
    <property type="entry name" value="Beta Polymerase, domain 2"/>
    <property type="match status" value="1"/>
</dbReference>
<dbReference type="FunFam" id="3.30.210.10:FF:000008">
    <property type="entry name" value="DNA polymerase beta"/>
    <property type="match status" value="1"/>
</dbReference>
<dbReference type="SUPFAM" id="SSF81585">
    <property type="entry name" value="PsbU/PolX domain-like"/>
    <property type="match status" value="1"/>
</dbReference>
<dbReference type="GO" id="GO:0006260">
    <property type="term" value="P:DNA replication"/>
    <property type="evidence" value="ECO:0007669"/>
    <property type="project" value="UniProtKB-KW"/>
</dbReference>
<dbReference type="InterPro" id="IPR019843">
    <property type="entry name" value="DNA_pol-X_BS"/>
</dbReference>
<dbReference type="Ensembl" id="ENSLLET00000047399.1">
    <property type="protein sequence ID" value="ENSLLEP00000045577.1"/>
    <property type="gene ID" value="ENSLLEG00000028796.1"/>
</dbReference>
<evidence type="ECO:0000256" key="28">
    <source>
        <dbReference type="ARBA" id="ARBA00044632"/>
    </source>
</evidence>
<evidence type="ECO:0000256" key="35">
    <source>
        <dbReference type="SAM" id="Phobius"/>
    </source>
</evidence>
<dbReference type="Gene3D" id="3.30.210.10">
    <property type="entry name" value="DNA polymerase, thumb domain"/>
    <property type="match status" value="1"/>
</dbReference>
<dbReference type="GO" id="GO:0006355">
    <property type="term" value="P:regulation of DNA-templated transcription"/>
    <property type="evidence" value="ECO:0007669"/>
    <property type="project" value="InterPro"/>
</dbReference>
<feature type="active site" description="Nucleophile; Schiff-base intermediate with DNA; for 5'-dRP lyase activity" evidence="32">
    <location>
        <position position="577"/>
    </location>
</feature>
<feature type="region of interest" description="Disordered" evidence="34">
    <location>
        <begin position="180"/>
        <end position="202"/>
    </location>
</feature>
<dbReference type="InterPro" id="IPR010996">
    <property type="entry name" value="HHH_MUS81"/>
</dbReference>
<keyword evidence="18" id="KW-0460">Magnesium</keyword>
<evidence type="ECO:0000256" key="8">
    <source>
        <dbReference type="ARBA" id="ARBA00022481"/>
    </source>
</evidence>
<evidence type="ECO:0000256" key="20">
    <source>
        <dbReference type="ARBA" id="ARBA00022932"/>
    </source>
</evidence>
<dbReference type="SMART" id="SM00483">
    <property type="entry name" value="POLXc"/>
    <property type="match status" value="1"/>
</dbReference>
<dbReference type="CDD" id="cd00141">
    <property type="entry name" value="NT_POLXc"/>
    <property type="match status" value="1"/>
</dbReference>
<evidence type="ECO:0000256" key="32">
    <source>
        <dbReference type="PIRSR" id="PIRSR622312-50"/>
    </source>
</evidence>
<evidence type="ECO:0000256" key="6">
    <source>
        <dbReference type="ARBA" id="ARBA00012720"/>
    </source>
</evidence>
<keyword evidence="22 33" id="KW-0238">DNA-binding</keyword>
<comment type="similarity">
    <text evidence="4">Belongs to the DNA polymerase type-X family.</text>
</comment>
<keyword evidence="14" id="KW-0479">Metal-binding</keyword>
<dbReference type="InterPro" id="IPR002054">
    <property type="entry name" value="DNA-dir_DNA_pol_X"/>
</dbReference>
<evidence type="ECO:0000256" key="30">
    <source>
        <dbReference type="ARBA" id="ARBA00045548"/>
    </source>
</evidence>
<keyword evidence="40" id="KW-1185">Reference proteome</keyword>
<proteinExistence type="inferred from homology"/>
<dbReference type="GO" id="GO:0005737">
    <property type="term" value="C:cytoplasm"/>
    <property type="evidence" value="ECO:0007669"/>
    <property type="project" value="UniProtKB-SubCell"/>
</dbReference>
<evidence type="ECO:0000256" key="2">
    <source>
        <dbReference type="ARBA" id="ARBA00004123"/>
    </source>
</evidence>
<dbReference type="InterPro" id="IPR018944">
    <property type="entry name" value="DNA_pol_lambd_fingers_domain"/>
</dbReference>
<dbReference type="SUPFAM" id="SSF57716">
    <property type="entry name" value="Glucocorticoid receptor-like (DNA-binding domain)"/>
    <property type="match status" value="1"/>
</dbReference>
<name>A0A8C5WKZ1_9ANUR</name>
<dbReference type="GO" id="GO:0005634">
    <property type="term" value="C:nucleus"/>
    <property type="evidence" value="ECO:0007669"/>
    <property type="project" value="UniProtKB-SubCell"/>
</dbReference>
<feature type="domain" description="THAP-type" evidence="38">
    <location>
        <begin position="65"/>
        <end position="155"/>
    </location>
</feature>
<keyword evidence="35" id="KW-1133">Transmembrane helix</keyword>
<evidence type="ECO:0000259" key="38">
    <source>
        <dbReference type="PROSITE" id="PS50950"/>
    </source>
</evidence>
<dbReference type="EC" id="4.2.99.18" evidence="6"/>
<evidence type="ECO:0000256" key="1">
    <source>
        <dbReference type="ARBA" id="ARBA00001946"/>
    </source>
</evidence>
<dbReference type="EC" id="2.7.7.7" evidence="5"/>
<evidence type="ECO:0000256" key="29">
    <source>
        <dbReference type="ARBA" id="ARBA00044678"/>
    </source>
</evidence>
<dbReference type="Pfam" id="PF05485">
    <property type="entry name" value="THAP"/>
    <property type="match status" value="1"/>
</dbReference>
<dbReference type="GO" id="GO:0003887">
    <property type="term" value="F:DNA-directed DNA polymerase activity"/>
    <property type="evidence" value="ECO:0007669"/>
    <property type="project" value="UniProtKB-KW"/>
</dbReference>
<dbReference type="InterPro" id="IPR043519">
    <property type="entry name" value="NT_sf"/>
</dbReference>
<evidence type="ECO:0000259" key="37">
    <source>
        <dbReference type="PROSITE" id="PS50806"/>
    </source>
</evidence>
<dbReference type="InterPro" id="IPR037160">
    <property type="entry name" value="DNA_Pol_thumb_sf"/>
</dbReference>
<dbReference type="Pfam" id="PF10391">
    <property type="entry name" value="DNA_pol_lambd_f"/>
    <property type="match status" value="1"/>
</dbReference>
<keyword evidence="35" id="KW-0472">Membrane</keyword>
<dbReference type="PRINTS" id="PR00869">
    <property type="entry name" value="DNAPOLX"/>
</dbReference>
<keyword evidence="16 33" id="KW-0863">Zinc-finger</keyword>
<evidence type="ECO:0000256" key="25">
    <source>
        <dbReference type="ARBA" id="ARBA00023242"/>
    </source>
</evidence>
<keyword evidence="10" id="KW-0237">DNA synthesis</keyword>
<feature type="domain" description="KRAB" evidence="36">
    <location>
        <begin position="460"/>
        <end position="531"/>
    </location>
</feature>
<dbReference type="SUPFAM" id="SSF81301">
    <property type="entry name" value="Nucleotidyltransferase"/>
    <property type="match status" value="1"/>
</dbReference>
<evidence type="ECO:0000313" key="39">
    <source>
        <dbReference type="Ensembl" id="ENSLLEP00000045577.1"/>
    </source>
</evidence>
<dbReference type="PRINTS" id="PR00870">
    <property type="entry name" value="DNAPOLXBETA"/>
</dbReference>
<evidence type="ECO:0000256" key="9">
    <source>
        <dbReference type="ARBA" id="ARBA00022490"/>
    </source>
</evidence>
<keyword evidence="15" id="KW-0227">DNA damage</keyword>
<dbReference type="GO" id="GO:0006303">
    <property type="term" value="P:double-strand break repair via nonhomologous end joining"/>
    <property type="evidence" value="ECO:0007669"/>
    <property type="project" value="TreeGrafter"/>
</dbReference>
<dbReference type="InterPro" id="IPR029398">
    <property type="entry name" value="PolB_thumb"/>
</dbReference>
<reference evidence="39" key="1">
    <citation type="submission" date="2025-08" db="UniProtKB">
        <authorList>
            <consortium name="Ensembl"/>
        </authorList>
    </citation>
    <scope>IDENTIFICATION</scope>
</reference>
<dbReference type="Proteomes" id="UP000694569">
    <property type="component" value="Unplaced"/>
</dbReference>
<keyword evidence="19" id="KW-0832">Ubl conjugation</keyword>
<dbReference type="GeneTree" id="ENSGT00940000156918"/>
<dbReference type="PROSITE" id="PS50950">
    <property type="entry name" value="ZF_THAP"/>
    <property type="match status" value="1"/>
</dbReference>
<evidence type="ECO:0000256" key="15">
    <source>
        <dbReference type="ARBA" id="ARBA00022763"/>
    </source>
</evidence>
<reference evidence="39" key="2">
    <citation type="submission" date="2025-09" db="UniProtKB">
        <authorList>
            <consortium name="Ensembl"/>
        </authorList>
    </citation>
    <scope>IDENTIFICATION</scope>
</reference>
<dbReference type="Gene3D" id="1.10.150.110">
    <property type="entry name" value="DNA polymerase beta, N-terminal domain-like"/>
    <property type="match status" value="1"/>
</dbReference>
<evidence type="ECO:0000313" key="40">
    <source>
        <dbReference type="Proteomes" id="UP000694569"/>
    </source>
</evidence>
<evidence type="ECO:0000256" key="22">
    <source>
        <dbReference type="ARBA" id="ARBA00023125"/>
    </source>
</evidence>
<comment type="catalytic activity">
    <reaction evidence="29">
        <text>a 5'-end 2'-deoxyribose-2'-deoxyribonucleotide-DNA = (2E,4S)-4-hydroxypenten-2-al-5-phosphate + a 5'-end 5'-phospho-2'-deoxyribonucleoside-DNA + H(+)</text>
        <dbReference type="Rhea" id="RHEA:76255"/>
        <dbReference type="Rhea" id="RHEA-COMP:13180"/>
        <dbReference type="Rhea" id="RHEA-COMP:18657"/>
        <dbReference type="ChEBI" id="CHEBI:15378"/>
        <dbReference type="ChEBI" id="CHEBI:136412"/>
        <dbReference type="ChEBI" id="CHEBI:195194"/>
        <dbReference type="ChEBI" id="CHEBI:195195"/>
    </reaction>
</comment>
<evidence type="ECO:0000256" key="21">
    <source>
        <dbReference type="ARBA" id="ARBA00023053"/>
    </source>
</evidence>
<dbReference type="PANTHER" id="PTHR11276:SF42">
    <property type="entry name" value="DNA POLYMERASE BETA"/>
    <property type="match status" value="1"/>
</dbReference>
<dbReference type="Gene3D" id="6.10.140.140">
    <property type="match status" value="1"/>
</dbReference>
<dbReference type="GO" id="GO:0003677">
    <property type="term" value="F:DNA binding"/>
    <property type="evidence" value="ECO:0007669"/>
    <property type="project" value="UniProtKB-UniRule"/>
</dbReference>
<protein>
    <recommendedName>
        <fullName evidence="7">DNA polymerase beta</fullName>
        <ecNumber evidence="5">2.7.7.7</ecNumber>
        <ecNumber evidence="6">4.2.99.18</ecNumber>
    </recommendedName>
    <alternativeName>
        <fullName evidence="26">5'-deoxyribose-phosphate lyase</fullName>
    </alternativeName>
    <alternativeName>
        <fullName evidence="27">AP lyase</fullName>
    </alternativeName>
</protein>
<evidence type="ECO:0000256" key="11">
    <source>
        <dbReference type="ARBA" id="ARBA00022679"/>
    </source>
</evidence>
<dbReference type="PROSITE" id="PS50805">
    <property type="entry name" value="KRAB"/>
    <property type="match status" value="1"/>
</dbReference>
<evidence type="ECO:0000256" key="3">
    <source>
        <dbReference type="ARBA" id="ARBA00004496"/>
    </source>
</evidence>
<evidence type="ECO:0000256" key="23">
    <source>
        <dbReference type="ARBA" id="ARBA00023204"/>
    </source>
</evidence>
<dbReference type="SMART" id="SM00692">
    <property type="entry name" value="DM3"/>
    <property type="match status" value="1"/>
</dbReference>
<dbReference type="SMART" id="SM00349">
    <property type="entry name" value="KRAB"/>
    <property type="match status" value="1"/>
</dbReference>